<gene>
    <name evidence="3" type="ORF">HGR00_00120</name>
</gene>
<dbReference type="CDD" id="cd17470">
    <property type="entry name" value="T3SS_Flik_C"/>
    <property type="match status" value="1"/>
</dbReference>
<dbReference type="RefSeq" id="WP_104654365.1">
    <property type="nucleotide sequence ID" value="NZ_JABBZM010000001.1"/>
</dbReference>
<evidence type="ECO:0000256" key="1">
    <source>
        <dbReference type="SAM" id="MobiDB-lite"/>
    </source>
</evidence>
<dbReference type="Pfam" id="PF02120">
    <property type="entry name" value="Flg_hook"/>
    <property type="match status" value="1"/>
</dbReference>
<feature type="domain" description="Flagellar hook-length control protein-like C-terminal" evidence="2">
    <location>
        <begin position="253"/>
        <end position="333"/>
    </location>
</feature>
<keyword evidence="3" id="KW-0969">Cilium</keyword>
<comment type="caution">
    <text evidence="3">The sequence shown here is derived from an EMBL/GenBank/DDBJ whole genome shotgun (WGS) entry which is preliminary data.</text>
</comment>
<sequence length="383" mass="39270">MMMGLLAAGNLASNVALGSNTAWPAEATVLQQGPLGDFEHLLAGDIAMTEGLDIADDSFAELDASVALALVQALETETPADIMPALQDGVMVAPWLMQALDVREADATAADDAADMPTQPGASQVLGQARPAGQPAMQTAQMNMFGRSAIALAAAPQANAQDAVAPALADRMFNRPQGTAPAATALNEVATAAPAQALNTRAAGESPLPTGIPAMTFDGPVRASTAQADLPAASAAPRAPTEPQQKLIDALGDRLSVQTAQGMRHAVIRLDPHLNGSVRIELRQDANGIAVHLSATNADVVRQLQAIGESLRQDLSARNGGDVTVQVSASRQGHADADTSGGRERHARDDAEQGPGRGLAAAGGDGAFEFVSRDAARTQKETV</sequence>
<dbReference type="EMBL" id="JABBZM010000001">
    <property type="protein sequence ID" value="NMV36311.1"/>
    <property type="molecule type" value="Genomic_DNA"/>
</dbReference>
<evidence type="ECO:0000313" key="3">
    <source>
        <dbReference type="EMBL" id="NMV36311.1"/>
    </source>
</evidence>
<dbReference type="Gene3D" id="3.30.750.140">
    <property type="match status" value="1"/>
</dbReference>
<dbReference type="InterPro" id="IPR038610">
    <property type="entry name" value="FliK-like_C_sf"/>
</dbReference>
<protein>
    <submittedName>
        <fullName evidence="3">Flagellar hook-length control protein FliK</fullName>
    </submittedName>
</protein>
<dbReference type="Proteomes" id="UP000575469">
    <property type="component" value="Unassembled WGS sequence"/>
</dbReference>
<reference evidence="3 4" key="1">
    <citation type="submission" date="2020-04" db="EMBL/GenBank/DDBJ databases">
        <title>Ralstonia insidiosa genome sequencing and assembly.</title>
        <authorList>
            <person name="Martins R.C.R."/>
            <person name="Perdigao-Neto L.V."/>
            <person name="Levin A.S.S."/>
            <person name="Costa S.F."/>
        </authorList>
    </citation>
    <scope>NUCLEOTIDE SEQUENCE [LARGE SCALE GENOMIC DNA]</scope>
    <source>
        <strain evidence="3 4">5047</strain>
    </source>
</reference>
<feature type="region of interest" description="Disordered" evidence="1">
    <location>
        <begin position="324"/>
        <end position="365"/>
    </location>
</feature>
<evidence type="ECO:0000259" key="2">
    <source>
        <dbReference type="Pfam" id="PF02120"/>
    </source>
</evidence>
<dbReference type="AlphaFoldDB" id="A0A848NMX2"/>
<dbReference type="InterPro" id="IPR021136">
    <property type="entry name" value="Flagellar_hook_control-like_C"/>
</dbReference>
<name>A0A848NMX2_9RALS</name>
<organism evidence="3 4">
    <name type="scientific">Ralstonia insidiosa</name>
    <dbReference type="NCBI Taxonomy" id="190721"/>
    <lineage>
        <taxon>Bacteria</taxon>
        <taxon>Pseudomonadati</taxon>
        <taxon>Pseudomonadota</taxon>
        <taxon>Betaproteobacteria</taxon>
        <taxon>Burkholderiales</taxon>
        <taxon>Burkholderiaceae</taxon>
        <taxon>Ralstonia</taxon>
    </lineage>
</organism>
<feature type="compositionally biased region" description="Basic and acidic residues" evidence="1">
    <location>
        <begin position="333"/>
        <end position="351"/>
    </location>
</feature>
<keyword evidence="3" id="KW-0282">Flagellum</keyword>
<feature type="compositionally biased region" description="Gly residues" evidence="1">
    <location>
        <begin position="355"/>
        <end position="365"/>
    </location>
</feature>
<accession>A0A848NMX2</accession>
<evidence type="ECO:0000313" key="4">
    <source>
        <dbReference type="Proteomes" id="UP000575469"/>
    </source>
</evidence>
<keyword evidence="3" id="KW-0966">Cell projection</keyword>
<proteinExistence type="predicted"/>